<reference evidence="7" key="1">
    <citation type="journal article" date="2019" name="Int. J. Syst. Evol. Microbiol.">
        <title>The Global Catalogue of Microorganisms (GCM) 10K type strain sequencing project: providing services to taxonomists for standard genome sequencing and annotation.</title>
        <authorList>
            <consortium name="The Broad Institute Genomics Platform"/>
            <consortium name="The Broad Institute Genome Sequencing Center for Infectious Disease"/>
            <person name="Wu L."/>
            <person name="Ma J."/>
        </authorList>
    </citation>
    <scope>NUCLEOTIDE SEQUENCE [LARGE SCALE GENOMIC DNA]</scope>
    <source>
        <strain evidence="7">JCM 14736</strain>
    </source>
</reference>
<evidence type="ECO:0000256" key="3">
    <source>
        <dbReference type="ARBA" id="ARBA00023163"/>
    </source>
</evidence>
<dbReference type="InterPro" id="IPR036271">
    <property type="entry name" value="Tet_transcr_reg_TetR-rel_C_sf"/>
</dbReference>
<dbReference type="PROSITE" id="PS50977">
    <property type="entry name" value="HTH_TETR_2"/>
    <property type="match status" value="1"/>
</dbReference>
<keyword evidence="2 4" id="KW-0238">DNA-binding</keyword>
<dbReference type="SUPFAM" id="SSF48498">
    <property type="entry name" value="Tetracyclin repressor-like, C-terminal domain"/>
    <property type="match status" value="1"/>
</dbReference>
<dbReference type="Pfam" id="PF00440">
    <property type="entry name" value="TetR_N"/>
    <property type="match status" value="1"/>
</dbReference>
<feature type="domain" description="HTH tetR-type" evidence="5">
    <location>
        <begin position="15"/>
        <end position="75"/>
    </location>
</feature>
<name>A0ABP4XKC4_9MICO</name>
<evidence type="ECO:0000313" key="6">
    <source>
        <dbReference type="EMBL" id="GAA1786333.1"/>
    </source>
</evidence>
<comment type="caution">
    <text evidence="6">The sequence shown here is derived from an EMBL/GenBank/DDBJ whole genome shotgun (WGS) entry which is preliminary data.</text>
</comment>
<evidence type="ECO:0000256" key="1">
    <source>
        <dbReference type="ARBA" id="ARBA00023015"/>
    </source>
</evidence>
<dbReference type="InterPro" id="IPR004111">
    <property type="entry name" value="Repressor_TetR_C"/>
</dbReference>
<dbReference type="RefSeq" id="WP_344030929.1">
    <property type="nucleotide sequence ID" value="NZ_BAAAOB010000001.1"/>
</dbReference>
<evidence type="ECO:0000256" key="4">
    <source>
        <dbReference type="PROSITE-ProRule" id="PRU00335"/>
    </source>
</evidence>
<dbReference type="InterPro" id="IPR001647">
    <property type="entry name" value="HTH_TetR"/>
</dbReference>
<dbReference type="Gene3D" id="1.10.10.60">
    <property type="entry name" value="Homeodomain-like"/>
    <property type="match status" value="1"/>
</dbReference>
<evidence type="ECO:0000259" key="5">
    <source>
        <dbReference type="PROSITE" id="PS50977"/>
    </source>
</evidence>
<keyword evidence="3" id="KW-0804">Transcription</keyword>
<keyword evidence="7" id="KW-1185">Reference proteome</keyword>
<dbReference type="Proteomes" id="UP001500851">
    <property type="component" value="Unassembled WGS sequence"/>
</dbReference>
<evidence type="ECO:0000313" key="7">
    <source>
        <dbReference type="Proteomes" id="UP001500851"/>
    </source>
</evidence>
<organism evidence="6 7">
    <name type="scientific">Leucobacter iarius</name>
    <dbReference type="NCBI Taxonomy" id="333963"/>
    <lineage>
        <taxon>Bacteria</taxon>
        <taxon>Bacillati</taxon>
        <taxon>Actinomycetota</taxon>
        <taxon>Actinomycetes</taxon>
        <taxon>Micrococcales</taxon>
        <taxon>Microbacteriaceae</taxon>
        <taxon>Leucobacter</taxon>
    </lineage>
</organism>
<evidence type="ECO:0000256" key="2">
    <source>
        <dbReference type="ARBA" id="ARBA00023125"/>
    </source>
</evidence>
<accession>A0ABP4XKC4</accession>
<dbReference type="Pfam" id="PF02909">
    <property type="entry name" value="TetR_C_1"/>
    <property type="match status" value="1"/>
</dbReference>
<feature type="DNA-binding region" description="H-T-H motif" evidence="4">
    <location>
        <begin position="38"/>
        <end position="57"/>
    </location>
</feature>
<keyword evidence="1" id="KW-0805">Transcription regulation</keyword>
<gene>
    <name evidence="6" type="ORF">GCM10009768_14000</name>
</gene>
<dbReference type="EMBL" id="BAAAOB010000001">
    <property type="protein sequence ID" value="GAA1786333.1"/>
    <property type="molecule type" value="Genomic_DNA"/>
</dbReference>
<dbReference type="Gene3D" id="1.10.357.10">
    <property type="entry name" value="Tetracycline Repressor, domain 2"/>
    <property type="match status" value="1"/>
</dbReference>
<protein>
    <submittedName>
        <fullName evidence="6">TetR/AcrR family transcriptional regulator</fullName>
    </submittedName>
</protein>
<dbReference type="InterPro" id="IPR009057">
    <property type="entry name" value="Homeodomain-like_sf"/>
</dbReference>
<proteinExistence type="predicted"/>
<sequence>MSYWDHAKPVRRARAVDIDSLAEAALAVLDDGGTSALTLRAVAAALGVAPPSLYSRVESVDDLFDLALDRALGCDQMLQAALCEADTVAVMLALYRHLLRHPWACAVLGMRPPRGPNGLAFSERLVLQLRESGACEPLLTAYALTNFVLGSATTAQAAAREPAAVVDPSVAPTYATLHERIDAAPESVLRSGISALLASSATRG</sequence>
<dbReference type="SUPFAM" id="SSF46689">
    <property type="entry name" value="Homeodomain-like"/>
    <property type="match status" value="1"/>
</dbReference>